<evidence type="ECO:0000313" key="1">
    <source>
        <dbReference type="EMBL" id="PTX61498.1"/>
    </source>
</evidence>
<dbReference type="Proteomes" id="UP000244090">
    <property type="component" value="Unassembled WGS sequence"/>
</dbReference>
<comment type="caution">
    <text evidence="1">The sequence shown here is derived from an EMBL/GenBank/DDBJ whole genome shotgun (WGS) entry which is preliminary data.</text>
</comment>
<dbReference type="Pfam" id="PF13692">
    <property type="entry name" value="Glyco_trans_1_4"/>
    <property type="match status" value="1"/>
</dbReference>
<dbReference type="PANTHER" id="PTHR12526">
    <property type="entry name" value="GLYCOSYLTRANSFERASE"/>
    <property type="match status" value="1"/>
</dbReference>
<dbReference type="OrthoDB" id="9807209at2"/>
<reference evidence="1 2" key="1">
    <citation type="submission" date="2018-04" db="EMBL/GenBank/DDBJ databases">
        <title>Genomic Encyclopedia of Archaeal and Bacterial Type Strains, Phase II (KMG-II): from individual species to whole genera.</title>
        <authorList>
            <person name="Goeker M."/>
        </authorList>
    </citation>
    <scope>NUCLEOTIDE SEQUENCE [LARGE SCALE GENOMIC DNA]</scope>
    <source>
        <strain evidence="1 2">DSM 25731</strain>
    </source>
</reference>
<gene>
    <name evidence="1" type="ORF">C8N46_104141</name>
</gene>
<evidence type="ECO:0000313" key="2">
    <source>
        <dbReference type="Proteomes" id="UP000244090"/>
    </source>
</evidence>
<dbReference type="GO" id="GO:0016740">
    <property type="term" value="F:transferase activity"/>
    <property type="evidence" value="ECO:0007669"/>
    <property type="project" value="UniProtKB-KW"/>
</dbReference>
<dbReference type="Gene3D" id="3.40.50.2000">
    <property type="entry name" value="Glycogen Phosphorylase B"/>
    <property type="match status" value="2"/>
</dbReference>
<accession>A0A2T6BZL5</accession>
<dbReference type="EMBL" id="QBKT01000004">
    <property type="protein sequence ID" value="PTX61498.1"/>
    <property type="molecule type" value="Genomic_DNA"/>
</dbReference>
<keyword evidence="1" id="KW-0808">Transferase</keyword>
<sequence length="403" mass="46918">MNVLFLVNNTKISPNANGGASVYFSHLQLLAKLNYKVHVLLVDFQDGKKARLSSEVNSEYIQEIDGLYKEIQHFQVAQIHPKGMFNRIKTALFQPEKFEYFFVNSTNEEILKQYISKNNINLVWAEWRWTAILANYSKLNIPILYAHHDWEFKLRKLKSKLSFIQKFHLKQKKRVELNVVKSVYACVSASYTETQEIKDYGNKNALYIPLTYKKVELTKNDAKTPSIVHLGGMGTTANRIGLERFLEVCWKDLKEQIPNVTLKVIGNLKYASESLKKRLEDEQIQCLGFIENLQSELKPYDLHIIPWEYNTGTRTRIPLVFNYAQVLVSTKAAASCYPEIVHNQNSILCNDLSQMTTQLIDLYNNAEKRIFIGDNARKTFEENFTVEEQVEKLKKFFEMLNFE</sequence>
<dbReference type="PANTHER" id="PTHR12526:SF630">
    <property type="entry name" value="GLYCOSYLTRANSFERASE"/>
    <property type="match status" value="1"/>
</dbReference>
<keyword evidence="2" id="KW-1185">Reference proteome</keyword>
<protein>
    <submittedName>
        <fullName evidence="1">Glycosyltransferase involved in cell wall biosynthesis</fullName>
    </submittedName>
</protein>
<dbReference type="SUPFAM" id="SSF53756">
    <property type="entry name" value="UDP-Glycosyltransferase/glycogen phosphorylase"/>
    <property type="match status" value="1"/>
</dbReference>
<proteinExistence type="predicted"/>
<dbReference type="AlphaFoldDB" id="A0A2T6BZL5"/>
<dbReference type="RefSeq" id="WP_108114734.1">
    <property type="nucleotide sequence ID" value="NZ_QBKT01000004.1"/>
</dbReference>
<organism evidence="1 2">
    <name type="scientific">Kordia periserrulae</name>
    <dbReference type="NCBI Taxonomy" id="701523"/>
    <lineage>
        <taxon>Bacteria</taxon>
        <taxon>Pseudomonadati</taxon>
        <taxon>Bacteroidota</taxon>
        <taxon>Flavobacteriia</taxon>
        <taxon>Flavobacteriales</taxon>
        <taxon>Flavobacteriaceae</taxon>
        <taxon>Kordia</taxon>
    </lineage>
</organism>
<name>A0A2T6BZL5_9FLAO</name>